<dbReference type="InParanoid" id="A0A2J6TJA0"/>
<reference evidence="4 5" key="1">
    <citation type="submission" date="2016-04" db="EMBL/GenBank/DDBJ databases">
        <title>A degradative enzymes factory behind the ericoid mycorrhizal symbiosis.</title>
        <authorList>
            <consortium name="DOE Joint Genome Institute"/>
            <person name="Martino E."/>
            <person name="Morin E."/>
            <person name="Grelet G."/>
            <person name="Kuo A."/>
            <person name="Kohler A."/>
            <person name="Daghino S."/>
            <person name="Barry K."/>
            <person name="Choi C."/>
            <person name="Cichocki N."/>
            <person name="Clum A."/>
            <person name="Copeland A."/>
            <person name="Hainaut M."/>
            <person name="Haridas S."/>
            <person name="Labutti K."/>
            <person name="Lindquist E."/>
            <person name="Lipzen A."/>
            <person name="Khouja H.-R."/>
            <person name="Murat C."/>
            <person name="Ohm R."/>
            <person name="Olson A."/>
            <person name="Spatafora J."/>
            <person name="Veneault-Fourrey C."/>
            <person name="Henrissat B."/>
            <person name="Grigoriev I."/>
            <person name="Martin F."/>
            <person name="Perotto S."/>
        </authorList>
    </citation>
    <scope>NUCLEOTIDE SEQUENCE [LARGE SCALE GENOMIC DNA]</scope>
    <source>
        <strain evidence="4 5">E</strain>
    </source>
</reference>
<feature type="non-terminal residue" evidence="4">
    <location>
        <position position="807"/>
    </location>
</feature>
<dbReference type="OrthoDB" id="194358at2759"/>
<accession>A0A2J6TJA0</accession>
<feature type="region of interest" description="Disordered" evidence="2">
    <location>
        <begin position="43"/>
        <end position="62"/>
    </location>
</feature>
<dbReference type="GeneID" id="36585960"/>
<dbReference type="SUPFAM" id="SSF53474">
    <property type="entry name" value="alpha/beta-Hydrolases"/>
    <property type="match status" value="1"/>
</dbReference>
<dbReference type="RefSeq" id="XP_024739972.1">
    <property type="nucleotide sequence ID" value="XM_024877883.1"/>
</dbReference>
<dbReference type="InterPro" id="IPR056884">
    <property type="entry name" value="NPHP3-like_N"/>
</dbReference>
<dbReference type="Gene3D" id="3.40.50.300">
    <property type="entry name" value="P-loop containing nucleotide triphosphate hydrolases"/>
    <property type="match status" value="1"/>
</dbReference>
<keyword evidence="1" id="KW-0677">Repeat</keyword>
<dbReference type="AlphaFoldDB" id="A0A2J6TJA0"/>
<dbReference type="Pfam" id="PF24883">
    <property type="entry name" value="NPHP3_N"/>
    <property type="match status" value="1"/>
</dbReference>
<organism evidence="4 5">
    <name type="scientific">Hyaloscypha bicolor E</name>
    <dbReference type="NCBI Taxonomy" id="1095630"/>
    <lineage>
        <taxon>Eukaryota</taxon>
        <taxon>Fungi</taxon>
        <taxon>Dikarya</taxon>
        <taxon>Ascomycota</taxon>
        <taxon>Pezizomycotina</taxon>
        <taxon>Leotiomycetes</taxon>
        <taxon>Helotiales</taxon>
        <taxon>Hyaloscyphaceae</taxon>
        <taxon>Hyaloscypha</taxon>
        <taxon>Hyaloscypha bicolor</taxon>
    </lineage>
</organism>
<name>A0A2J6TJA0_9HELO</name>
<evidence type="ECO:0000259" key="3">
    <source>
        <dbReference type="Pfam" id="PF24883"/>
    </source>
</evidence>
<dbReference type="InterPro" id="IPR027417">
    <property type="entry name" value="P-loop_NTPase"/>
</dbReference>
<proteinExistence type="predicted"/>
<evidence type="ECO:0000256" key="1">
    <source>
        <dbReference type="ARBA" id="ARBA00022737"/>
    </source>
</evidence>
<dbReference type="PANTHER" id="PTHR10039:SF5">
    <property type="entry name" value="NACHT DOMAIN-CONTAINING PROTEIN"/>
    <property type="match status" value="1"/>
</dbReference>
<dbReference type="Gene3D" id="3.40.50.1820">
    <property type="entry name" value="alpha/beta hydrolase"/>
    <property type="match status" value="1"/>
</dbReference>
<feature type="domain" description="Nephrocystin 3-like N-terminal" evidence="3">
    <location>
        <begin position="364"/>
        <end position="561"/>
    </location>
</feature>
<dbReference type="SUPFAM" id="SSF52540">
    <property type="entry name" value="P-loop containing nucleoside triphosphate hydrolases"/>
    <property type="match status" value="1"/>
</dbReference>
<evidence type="ECO:0000313" key="5">
    <source>
        <dbReference type="Proteomes" id="UP000235371"/>
    </source>
</evidence>
<dbReference type="EMBL" id="KZ613782">
    <property type="protein sequence ID" value="PMD63068.1"/>
    <property type="molecule type" value="Genomic_DNA"/>
</dbReference>
<dbReference type="PANTHER" id="PTHR10039">
    <property type="entry name" value="AMELOGENIN"/>
    <property type="match status" value="1"/>
</dbReference>
<dbReference type="Proteomes" id="UP000235371">
    <property type="component" value="Unassembled WGS sequence"/>
</dbReference>
<evidence type="ECO:0000256" key="2">
    <source>
        <dbReference type="SAM" id="MobiDB-lite"/>
    </source>
</evidence>
<sequence length="807" mass="92962">MSKLPHISGPHVIPQTGLTVVVDPKEPFLDIIFVHGFTGHPQETWTQKKASPESSGSNQFAKYQSDTCEQAANASQKSECVFWPRDLLQHAVPNSRVFTYGYDSHIKHRLTGHLNKSTVYDIAGDFLVSLEANRLQDPSRHLLFIAHSLGGIVVKETLRRSNQAPQIGFRKVCESTVGIVFFGTPHSGADPRNILHSVTEKFFKAVGIQVNEQIVNTLLPSSERLRELRDEFIPMALEREWTIHSFQEQYGLRLLGGNKVVEDTSSYLNAPTIEVAEHIGRDHREMCRFSGLEDIEYKKVEAAIQRIVSKVPRSHEKEKPTERPTTNNAFEIRKEQRRRFLWNSLRFDQINDWRADIQRTHAKTCEWFLRSYCYLDWIDSSKVNEHTGLLWIKGKPGAGKSTLMKFALSQAEKVMGEEVVLSFFFHARGIDLQKSTVGLYRSLLWQILARLPSLIYCFDSAGLVKDDIKYDTKDDIRRDIEHFDWNKPQWNLEMLKDLFEKAVLQWSVMRVRTNPVPLVCFIDALDECEESQIRDMVAFFEHLCERAVTSNIRFRVCFSSRHYPNIKMNRGLDLVLEGQPGHSQDITNYVNSKLEIGHSGLVEQIRQELHYKASGVFMWVVLVVEMLNKEYDAGRIHSLRKRLRTIPGDLHELFRDILTRDELHRNELRLSIQWVLFSRRPLSPHELYYAILSGLGANVIEDLAAEEIEITVGDMKRFILDCSKGLVEVVSSECQTVQFIHESVRDFLLRGKGLAELWAEQESDFQGYSHDLLKRCCVTYLATVDPSVLRLPLEIPESVVTSRKRRS</sequence>
<evidence type="ECO:0000313" key="4">
    <source>
        <dbReference type="EMBL" id="PMD63068.1"/>
    </source>
</evidence>
<keyword evidence="5" id="KW-1185">Reference proteome</keyword>
<dbReference type="InterPro" id="IPR029058">
    <property type="entry name" value="AB_hydrolase_fold"/>
</dbReference>
<gene>
    <name evidence="4" type="ORF">K444DRAFT_584688</name>
</gene>
<protein>
    <recommendedName>
        <fullName evidence="3">Nephrocystin 3-like N-terminal domain-containing protein</fullName>
    </recommendedName>
</protein>